<feature type="compositionally biased region" description="Polar residues" evidence="1">
    <location>
        <begin position="206"/>
        <end position="215"/>
    </location>
</feature>
<protein>
    <submittedName>
        <fullName evidence="2">Uncharacterized protein</fullName>
    </submittedName>
</protein>
<feature type="compositionally biased region" description="Low complexity" evidence="1">
    <location>
        <begin position="270"/>
        <end position="282"/>
    </location>
</feature>
<dbReference type="RefSeq" id="XP_062624295.1">
    <property type="nucleotide sequence ID" value="XM_062768311.1"/>
</dbReference>
<feature type="region of interest" description="Disordered" evidence="1">
    <location>
        <begin position="188"/>
        <end position="301"/>
    </location>
</feature>
<feature type="compositionally biased region" description="Acidic residues" evidence="1">
    <location>
        <begin position="189"/>
        <end position="200"/>
    </location>
</feature>
<name>A0AAF0Y7H3_9TREE</name>
<feature type="compositionally biased region" description="Acidic residues" evidence="1">
    <location>
        <begin position="288"/>
        <end position="301"/>
    </location>
</feature>
<dbReference type="Proteomes" id="UP000827549">
    <property type="component" value="Chromosome 2"/>
</dbReference>
<reference evidence="2" key="1">
    <citation type="submission" date="2023-10" db="EMBL/GenBank/DDBJ databases">
        <authorList>
            <person name="Noh H."/>
        </authorList>
    </citation>
    <scope>NUCLEOTIDE SEQUENCE</scope>
    <source>
        <strain evidence="2">DUCC4014</strain>
    </source>
</reference>
<dbReference type="GeneID" id="87805067"/>
<accession>A0AAF0Y7H3</accession>
<evidence type="ECO:0000313" key="2">
    <source>
        <dbReference type="EMBL" id="WOO78263.1"/>
    </source>
</evidence>
<dbReference type="EMBL" id="CP086715">
    <property type="protein sequence ID" value="WOO78263.1"/>
    <property type="molecule type" value="Genomic_DNA"/>
</dbReference>
<evidence type="ECO:0000256" key="1">
    <source>
        <dbReference type="SAM" id="MobiDB-lite"/>
    </source>
</evidence>
<evidence type="ECO:0000313" key="3">
    <source>
        <dbReference type="Proteomes" id="UP000827549"/>
    </source>
</evidence>
<organism evidence="2 3">
    <name type="scientific">Vanrija pseudolonga</name>
    <dbReference type="NCBI Taxonomy" id="143232"/>
    <lineage>
        <taxon>Eukaryota</taxon>
        <taxon>Fungi</taxon>
        <taxon>Dikarya</taxon>
        <taxon>Basidiomycota</taxon>
        <taxon>Agaricomycotina</taxon>
        <taxon>Tremellomycetes</taxon>
        <taxon>Trichosporonales</taxon>
        <taxon>Trichosporonaceae</taxon>
        <taxon>Vanrija</taxon>
    </lineage>
</organism>
<gene>
    <name evidence="2" type="ORF">LOC62_02G001814</name>
</gene>
<keyword evidence="3" id="KW-1185">Reference proteome</keyword>
<dbReference type="AlphaFoldDB" id="A0AAF0Y7H3"/>
<feature type="compositionally biased region" description="Basic and acidic residues" evidence="1">
    <location>
        <begin position="238"/>
        <end position="253"/>
    </location>
</feature>
<sequence>MSDNPNSPTSPGGRQIPRSRWLLSFPLQGPHSFIASEVYAQLAPHRPMATICEFHTAHGGYIVMVGVNKHLTRRDPEDVRNEIMVSIMDRASHIEFYMLYDGFVVYDASGNAQYRRAHFQAFNNYRRATFTPLIVVSAQFGVSPPADPSNVPIGAHNAQQPNIVHLTSYLAPQVTVAPQLAPQVTLAPVDEEEDDGDSETSGESTLCSWSTTSLDSIKEPALPAPTLAGHQFNNDSNVKQDKSHWPDAYRNDNDGPSNPGPAASLDHPHASSLPAGGASSSPNTSVNADEEDEDEWGGLYD</sequence>
<proteinExistence type="predicted"/>